<protein>
    <recommendedName>
        <fullName evidence="5">Rho GDP-dissociation inhibitor</fullName>
    </recommendedName>
</protein>
<evidence type="ECO:0000256" key="1">
    <source>
        <dbReference type="ARBA" id="ARBA00004496"/>
    </source>
</evidence>
<dbReference type="AlphaFoldDB" id="A0A061ARP6"/>
<dbReference type="GO" id="GO:0007266">
    <property type="term" value="P:Rho protein signal transduction"/>
    <property type="evidence" value="ECO:0007669"/>
    <property type="project" value="InterPro"/>
</dbReference>
<evidence type="ECO:0000313" key="8">
    <source>
        <dbReference type="EMBL" id="PRQ74669.1"/>
    </source>
</evidence>
<dbReference type="PANTHER" id="PTHR10980">
    <property type="entry name" value="RHO GDP-DISSOCIATION INHIBITOR"/>
    <property type="match status" value="1"/>
</dbReference>
<evidence type="ECO:0000256" key="3">
    <source>
        <dbReference type="ARBA" id="ARBA00022490"/>
    </source>
</evidence>
<sequence>MSGHAPEPSSVNDDDLLPTETAGYKVGQAKTLEEYATLDAEDESLARWKASLGIGAGGASAAPSAGPSVQVLSLSLHSPSRPTPIELDLTQADKLKSLKKEPVTIKEGAEYSVEIKFRVNNLVSGLKYIQAAKRAGMTVDKLESMIGSYGPSPEPVTKRFVTEEAPSGMLARSGSYTVRSRVIDDDKNVYVDFEWTFKLAKEW</sequence>
<comment type="function">
    <text evidence="4">Regulates the GDP/GTP exchange reaction of the Rho proteins by inhibiting the dissociation of GDP from them, and the subsequent binding of GTP to them.</text>
</comment>
<dbReference type="PANTHER" id="PTHR10980:SF3">
    <property type="entry name" value="LD16419P"/>
    <property type="match status" value="1"/>
</dbReference>
<dbReference type="EMBL" id="LCTV02000006">
    <property type="protein sequence ID" value="PRQ74669.1"/>
    <property type="molecule type" value="Genomic_DNA"/>
</dbReference>
<dbReference type="EMBL" id="LK052940">
    <property type="protein sequence ID" value="CDR40328.1"/>
    <property type="molecule type" value="Genomic_DNA"/>
</dbReference>
<dbReference type="InterPro" id="IPR000406">
    <property type="entry name" value="Rho_GDI"/>
</dbReference>
<proteinExistence type="inferred from homology"/>
<feature type="region of interest" description="Disordered" evidence="6">
    <location>
        <begin position="1"/>
        <end position="22"/>
    </location>
</feature>
<dbReference type="Gene3D" id="2.70.50.30">
    <property type="entry name" value="Coagulation Factor XIII, subunit A, domain 1"/>
    <property type="match status" value="1"/>
</dbReference>
<dbReference type="SUPFAM" id="SSF81296">
    <property type="entry name" value="E set domains"/>
    <property type="match status" value="1"/>
</dbReference>
<dbReference type="GO" id="GO:0016020">
    <property type="term" value="C:membrane"/>
    <property type="evidence" value="ECO:0007669"/>
    <property type="project" value="TreeGrafter"/>
</dbReference>
<organism evidence="7">
    <name type="scientific">Rhodotorula toruloides</name>
    <name type="common">Yeast</name>
    <name type="synonym">Rhodosporidium toruloides</name>
    <dbReference type="NCBI Taxonomy" id="5286"/>
    <lineage>
        <taxon>Eukaryota</taxon>
        <taxon>Fungi</taxon>
        <taxon>Dikarya</taxon>
        <taxon>Basidiomycota</taxon>
        <taxon>Pucciniomycotina</taxon>
        <taxon>Microbotryomycetes</taxon>
        <taxon>Sporidiobolales</taxon>
        <taxon>Sporidiobolaceae</taxon>
        <taxon>Rhodotorula</taxon>
    </lineage>
</organism>
<dbReference type="Proteomes" id="UP000239560">
    <property type="component" value="Unassembled WGS sequence"/>
</dbReference>
<evidence type="ECO:0000256" key="2">
    <source>
        <dbReference type="ARBA" id="ARBA00009758"/>
    </source>
</evidence>
<comment type="subcellular location">
    <subcellularLocation>
        <location evidence="1">Cytoplasm</location>
    </subcellularLocation>
</comment>
<dbReference type="PRINTS" id="PR00492">
    <property type="entry name" value="RHOGDI"/>
</dbReference>
<reference evidence="7" key="1">
    <citation type="journal article" date="2014" name="Genome Announc.">
        <title>Draft genome sequence of Rhodosporidium toruloides CECT1137, an oleaginous yeast of biotechnological interest.</title>
        <authorList>
            <person name="Morin N."/>
            <person name="Calcas X."/>
            <person name="Devillers H."/>
            <person name="Durrens P."/>
            <person name="Sherman D.J."/>
            <person name="Nicaud J.-M."/>
            <person name="Neuveglise C."/>
        </authorList>
    </citation>
    <scope>NUCLEOTIDE SEQUENCE</scope>
    <source>
        <strain evidence="7">CECT1137</strain>
    </source>
</reference>
<evidence type="ECO:0000313" key="9">
    <source>
        <dbReference type="Proteomes" id="UP000239560"/>
    </source>
</evidence>
<dbReference type="OrthoDB" id="1683373at2759"/>
<comment type="similarity">
    <text evidence="2">Belongs to the Rho GDI family.</text>
</comment>
<accession>A0A061ARP6</accession>
<evidence type="ECO:0000256" key="6">
    <source>
        <dbReference type="SAM" id="MobiDB-lite"/>
    </source>
</evidence>
<reference evidence="8 9" key="2">
    <citation type="journal article" date="2018" name="Elife">
        <title>Functional genomics of lipid metabolism in the oleaginous yeast Rhodosporidium toruloides.</title>
        <authorList>
            <person name="Coradetti S.T."/>
            <person name="Pinel D."/>
            <person name="Geiselman G."/>
            <person name="Ito M."/>
            <person name="Mondo S."/>
            <person name="Reilly M.C."/>
            <person name="Cheng Y.F."/>
            <person name="Bauer S."/>
            <person name="Grigoriev I."/>
            <person name="Gladden J.M."/>
            <person name="Simmons B.A."/>
            <person name="Brem R."/>
            <person name="Arkin A.P."/>
            <person name="Skerker J.M."/>
        </authorList>
    </citation>
    <scope>NUCLEOTIDE SEQUENCE [LARGE SCALE GENOMIC DNA]</scope>
    <source>
        <strain evidence="8 9">NBRC 0880</strain>
    </source>
</reference>
<gene>
    <name evidence="8" type="ORF">AAT19DRAFT_15022</name>
    <name evidence="7" type="ORF">RHTO0S_05e01618g</name>
</gene>
<dbReference type="FunFam" id="2.70.50.30:FF:000001">
    <property type="entry name" value="Rho GDP-dissociation inhibitor 1"/>
    <property type="match status" value="1"/>
</dbReference>
<keyword evidence="3" id="KW-0963">Cytoplasm</keyword>
<evidence type="ECO:0000256" key="4">
    <source>
        <dbReference type="ARBA" id="ARBA00054143"/>
    </source>
</evidence>
<dbReference type="GO" id="GO:0005829">
    <property type="term" value="C:cytosol"/>
    <property type="evidence" value="ECO:0007669"/>
    <property type="project" value="TreeGrafter"/>
</dbReference>
<dbReference type="InterPro" id="IPR014756">
    <property type="entry name" value="Ig_E-set"/>
</dbReference>
<evidence type="ECO:0000256" key="5">
    <source>
        <dbReference type="ARBA" id="ARBA00071407"/>
    </source>
</evidence>
<dbReference type="InterPro" id="IPR024792">
    <property type="entry name" value="RhoGDI_dom_sf"/>
</dbReference>
<name>A0A061ARP6_RHOTO</name>
<dbReference type="GO" id="GO:0005094">
    <property type="term" value="F:Rho GDP-dissociation inhibitor activity"/>
    <property type="evidence" value="ECO:0007669"/>
    <property type="project" value="InterPro"/>
</dbReference>
<evidence type="ECO:0000313" key="7">
    <source>
        <dbReference type="EMBL" id="CDR40328.1"/>
    </source>
</evidence>
<dbReference type="Pfam" id="PF02115">
    <property type="entry name" value="Rho_GDI"/>
    <property type="match status" value="1"/>
</dbReference>